<dbReference type="Proteomes" id="UP001239909">
    <property type="component" value="Unassembled WGS sequence"/>
</dbReference>
<feature type="region of interest" description="Disordered" evidence="1">
    <location>
        <begin position="1"/>
        <end position="126"/>
    </location>
</feature>
<organism evidence="2 3">
    <name type="scientific">Paralimibaculum aggregatum</name>
    <dbReference type="NCBI Taxonomy" id="3036245"/>
    <lineage>
        <taxon>Bacteria</taxon>
        <taxon>Pseudomonadati</taxon>
        <taxon>Pseudomonadota</taxon>
        <taxon>Alphaproteobacteria</taxon>
        <taxon>Rhodobacterales</taxon>
        <taxon>Paracoccaceae</taxon>
        <taxon>Paralimibaculum</taxon>
    </lineage>
</organism>
<keyword evidence="3" id="KW-1185">Reference proteome</keyword>
<feature type="compositionally biased region" description="Polar residues" evidence="1">
    <location>
        <begin position="117"/>
        <end position="126"/>
    </location>
</feature>
<dbReference type="EMBL" id="BSYI01000041">
    <property type="protein sequence ID" value="GMG84704.1"/>
    <property type="molecule type" value="Genomic_DNA"/>
</dbReference>
<evidence type="ECO:0000313" key="3">
    <source>
        <dbReference type="Proteomes" id="UP001239909"/>
    </source>
</evidence>
<proteinExistence type="predicted"/>
<gene>
    <name evidence="2" type="ORF">LNKW23_39200</name>
</gene>
<feature type="compositionally biased region" description="Basic and acidic residues" evidence="1">
    <location>
        <begin position="87"/>
        <end position="100"/>
    </location>
</feature>
<accession>A0ABQ6LS29</accession>
<comment type="caution">
    <text evidence="2">The sequence shown here is derived from an EMBL/GenBank/DDBJ whole genome shotgun (WGS) entry which is preliminary data.</text>
</comment>
<evidence type="ECO:0000256" key="1">
    <source>
        <dbReference type="SAM" id="MobiDB-lite"/>
    </source>
</evidence>
<protein>
    <submittedName>
        <fullName evidence="2">Uncharacterized protein</fullName>
    </submittedName>
</protein>
<reference evidence="2 3" key="1">
    <citation type="submission" date="2023-04" db="EMBL/GenBank/DDBJ databases">
        <title>Marinoamorphus aggregata gen. nov., sp. Nov., isolate from tissue of brittle star Ophioplocus japonicus.</title>
        <authorList>
            <person name="Kawano K."/>
            <person name="Sawayama S."/>
            <person name="Nakagawa S."/>
        </authorList>
    </citation>
    <scope>NUCLEOTIDE SEQUENCE [LARGE SCALE GENOMIC DNA]</scope>
    <source>
        <strain evidence="2 3">NKW23</strain>
    </source>
</reference>
<sequence>MRRIGNGLRGAPAGPSGPWRSAEMGGAGAREKGCDSLPQARAGQRPDRAPAAGFRGPVSRADRCSLPMFAPAGKVPANHRPANLRTNPERTSHEPPHEPRAGPPRWTPRPAVLASPRSPSQSEDRR</sequence>
<evidence type="ECO:0000313" key="2">
    <source>
        <dbReference type="EMBL" id="GMG84704.1"/>
    </source>
</evidence>
<name>A0ABQ6LS29_9RHOB</name>